<dbReference type="Proteomes" id="UP000383932">
    <property type="component" value="Unassembled WGS sequence"/>
</dbReference>
<gene>
    <name evidence="2" type="ORF">CTheo_5292</name>
</gene>
<dbReference type="AlphaFoldDB" id="A0A5N5QHP7"/>
<dbReference type="OrthoDB" id="434253at2759"/>
<dbReference type="SUPFAM" id="SSF50475">
    <property type="entry name" value="FMN-binding split barrel"/>
    <property type="match status" value="1"/>
</dbReference>
<accession>A0A5N5QHP7</accession>
<evidence type="ECO:0000313" key="3">
    <source>
        <dbReference type="Proteomes" id="UP000383932"/>
    </source>
</evidence>
<name>A0A5N5QHP7_9AGAM</name>
<dbReference type="EMBL" id="SSOP01000114">
    <property type="protein sequence ID" value="KAB5591250.1"/>
    <property type="molecule type" value="Genomic_DNA"/>
</dbReference>
<sequence>MSDPYVEEATNDKLTPQQKIDGLKEILKIAKTGMLTTRDTSGELHSRAMAPASPVDGLHFTFFANSESHKTDEMETDPHVNVSFFEPGSNSWVSVSGTAKVMRDKKRTKELWNPFVRAWFGDLGDGIHKGDENDPRVVLIDVTPTEIRYWHSTRTKIGATIEVATSAITGKVATPGELRVITPQELALVEGLNVAGYH</sequence>
<evidence type="ECO:0000313" key="2">
    <source>
        <dbReference type="EMBL" id="KAB5591250.1"/>
    </source>
</evidence>
<dbReference type="PANTHER" id="PTHR34818:SF1">
    <property type="entry name" value="PROTEIN BLI-3"/>
    <property type="match status" value="1"/>
</dbReference>
<evidence type="ECO:0000259" key="1">
    <source>
        <dbReference type="Pfam" id="PF16242"/>
    </source>
</evidence>
<dbReference type="Pfam" id="PF16242">
    <property type="entry name" value="Pyrid_ox_like"/>
    <property type="match status" value="1"/>
</dbReference>
<keyword evidence="3" id="KW-1185">Reference proteome</keyword>
<dbReference type="InterPro" id="IPR012349">
    <property type="entry name" value="Split_barrel_FMN-bd"/>
</dbReference>
<protein>
    <submittedName>
        <fullName evidence="2">Protein bli-3</fullName>
    </submittedName>
</protein>
<reference evidence="2 3" key="1">
    <citation type="journal article" date="2019" name="Fungal Biol. Biotechnol.">
        <title>Draft genome sequence of fastidious pathogen Ceratobasidium theobromae, which causes vascular-streak dieback in Theobroma cacao.</title>
        <authorList>
            <person name="Ali S.S."/>
            <person name="Asman A."/>
            <person name="Shao J."/>
            <person name="Firmansyah A.P."/>
            <person name="Susilo A.W."/>
            <person name="Rosmana A."/>
            <person name="McMahon P."/>
            <person name="Junaid M."/>
            <person name="Guest D."/>
            <person name="Kheng T.Y."/>
            <person name="Meinhardt L.W."/>
            <person name="Bailey B.A."/>
        </authorList>
    </citation>
    <scope>NUCLEOTIDE SEQUENCE [LARGE SCALE GENOMIC DNA]</scope>
    <source>
        <strain evidence="2 3">CT2</strain>
    </source>
</reference>
<organism evidence="2 3">
    <name type="scientific">Ceratobasidium theobromae</name>
    <dbReference type="NCBI Taxonomy" id="1582974"/>
    <lineage>
        <taxon>Eukaryota</taxon>
        <taxon>Fungi</taxon>
        <taxon>Dikarya</taxon>
        <taxon>Basidiomycota</taxon>
        <taxon>Agaricomycotina</taxon>
        <taxon>Agaricomycetes</taxon>
        <taxon>Cantharellales</taxon>
        <taxon>Ceratobasidiaceae</taxon>
        <taxon>Ceratobasidium</taxon>
    </lineage>
</organism>
<proteinExistence type="predicted"/>
<dbReference type="InterPro" id="IPR038725">
    <property type="entry name" value="YdaG_split_barrel_FMN-bd"/>
</dbReference>
<dbReference type="Gene3D" id="2.30.110.10">
    <property type="entry name" value="Electron Transport, Fmn-binding Protein, Chain A"/>
    <property type="match status" value="1"/>
</dbReference>
<dbReference type="PANTHER" id="PTHR34818">
    <property type="entry name" value="PROTEIN BLI-3"/>
    <property type="match status" value="1"/>
</dbReference>
<comment type="caution">
    <text evidence="2">The sequence shown here is derived from an EMBL/GenBank/DDBJ whole genome shotgun (WGS) entry which is preliminary data.</text>
</comment>
<feature type="domain" description="General stress protein FMN-binding split barrel" evidence="1">
    <location>
        <begin position="19"/>
        <end position="171"/>
    </location>
</feature>
<dbReference type="InterPro" id="IPR052917">
    <property type="entry name" value="Stress-Dev_Protein"/>
</dbReference>